<sequence>MIRAPMGDQAYWDKWVLHSNGRTKKMLDALALPSKNPMYDPQYAYDASIEYLRLIFERYSRGDAISELGQHFLGLLDAWELSNKLAAELNAQLQPGHGWDHRRLLGAPQVSDDSRSHNDPRSWVFDLTNLNHYNWCFWL</sequence>
<feature type="domain" description="PoNi N-terminal" evidence="1">
    <location>
        <begin position="3"/>
        <end position="138"/>
    </location>
</feature>
<name>A0A368L5H1_9BURK</name>
<protein>
    <submittedName>
        <fullName evidence="2">DUF1910 domain-containing protein</fullName>
    </submittedName>
</protein>
<feature type="non-terminal residue" evidence="2">
    <location>
        <position position="139"/>
    </location>
</feature>
<proteinExistence type="predicted"/>
<evidence type="ECO:0000313" key="2">
    <source>
        <dbReference type="EMBL" id="RCS58662.1"/>
    </source>
</evidence>
<dbReference type="OrthoDB" id="9179084at2"/>
<gene>
    <name evidence="2" type="ORF">DU000_07645</name>
</gene>
<reference evidence="2 3" key="1">
    <citation type="journal article" date="2018" name="Int. J. Syst. Evol. Microbiol.">
        <title>Parvibium lacunae gen. nov., sp. nov., a new member of the family Alcaligenaceae isolated from a freshwater pond.</title>
        <authorList>
            <person name="Chen W.M."/>
            <person name="Xie P.B."/>
            <person name="Hsu M.Y."/>
            <person name="Sheu S.Y."/>
        </authorList>
    </citation>
    <scope>NUCLEOTIDE SEQUENCE [LARGE SCALE GENOMIC DNA]</scope>
    <source>
        <strain evidence="2 3">KMB9</strain>
    </source>
</reference>
<evidence type="ECO:0000313" key="3">
    <source>
        <dbReference type="Proteomes" id="UP000252357"/>
    </source>
</evidence>
<keyword evidence="3" id="KW-1185">Reference proteome</keyword>
<dbReference type="Pfam" id="PF08928">
    <property type="entry name" value="PoNi_N"/>
    <property type="match status" value="1"/>
</dbReference>
<organism evidence="2 3">
    <name type="scientific">Parvibium lacunae</name>
    <dbReference type="NCBI Taxonomy" id="1888893"/>
    <lineage>
        <taxon>Bacteria</taxon>
        <taxon>Pseudomonadati</taxon>
        <taxon>Pseudomonadota</taxon>
        <taxon>Betaproteobacteria</taxon>
        <taxon>Burkholderiales</taxon>
        <taxon>Alcaligenaceae</taxon>
        <taxon>Parvibium</taxon>
    </lineage>
</organism>
<dbReference type="AlphaFoldDB" id="A0A368L5H1"/>
<dbReference type="Proteomes" id="UP000252357">
    <property type="component" value="Unassembled WGS sequence"/>
</dbReference>
<evidence type="ECO:0000259" key="1">
    <source>
        <dbReference type="Pfam" id="PF08928"/>
    </source>
</evidence>
<dbReference type="RefSeq" id="WP_114402746.1">
    <property type="nucleotide sequence ID" value="NZ_QPGB01000002.1"/>
</dbReference>
<comment type="caution">
    <text evidence="2">The sequence shown here is derived from an EMBL/GenBank/DDBJ whole genome shotgun (WGS) entry which is preliminary data.</text>
</comment>
<dbReference type="InterPro" id="IPR015024">
    <property type="entry name" value="PoNi_N"/>
</dbReference>
<dbReference type="EMBL" id="QPGB01000002">
    <property type="protein sequence ID" value="RCS58662.1"/>
    <property type="molecule type" value="Genomic_DNA"/>
</dbReference>
<accession>A0A368L5H1</accession>